<gene>
    <name evidence="2" type="ORF">S01H1_33868</name>
</gene>
<reference evidence="2" key="1">
    <citation type="journal article" date="2014" name="Front. Microbiol.">
        <title>High frequency of phylogenetically diverse reductive dehalogenase-homologous genes in deep subseafloor sedimentary metagenomes.</title>
        <authorList>
            <person name="Kawai M."/>
            <person name="Futagami T."/>
            <person name="Toyoda A."/>
            <person name="Takaki Y."/>
            <person name="Nishi S."/>
            <person name="Hori S."/>
            <person name="Arai W."/>
            <person name="Tsubouchi T."/>
            <person name="Morono Y."/>
            <person name="Uchiyama I."/>
            <person name="Ito T."/>
            <person name="Fujiyama A."/>
            <person name="Inagaki F."/>
            <person name="Takami H."/>
        </authorList>
    </citation>
    <scope>NUCLEOTIDE SEQUENCE</scope>
    <source>
        <strain evidence="2">Expedition CK06-06</strain>
    </source>
</reference>
<dbReference type="PANTHER" id="PTHR46969:SF1">
    <property type="entry name" value="BIFUNCTIONAL PROTEIN HLDE"/>
    <property type="match status" value="1"/>
</dbReference>
<dbReference type="GO" id="GO:0033785">
    <property type="term" value="F:heptose 7-phosphate kinase activity"/>
    <property type="evidence" value="ECO:0007669"/>
    <property type="project" value="TreeGrafter"/>
</dbReference>
<dbReference type="GO" id="GO:0005829">
    <property type="term" value="C:cytosol"/>
    <property type="evidence" value="ECO:0007669"/>
    <property type="project" value="TreeGrafter"/>
</dbReference>
<feature type="non-terminal residue" evidence="2">
    <location>
        <position position="272"/>
    </location>
</feature>
<dbReference type="PANTHER" id="PTHR46969">
    <property type="entry name" value="BIFUNCTIONAL PROTEIN HLDE"/>
    <property type="match status" value="1"/>
</dbReference>
<comment type="caution">
    <text evidence="2">The sequence shown here is derived from an EMBL/GenBank/DDBJ whole genome shotgun (WGS) entry which is preliminary data.</text>
</comment>
<organism evidence="2">
    <name type="scientific">marine sediment metagenome</name>
    <dbReference type="NCBI Taxonomy" id="412755"/>
    <lineage>
        <taxon>unclassified sequences</taxon>
        <taxon>metagenomes</taxon>
        <taxon>ecological metagenomes</taxon>
    </lineage>
</organism>
<dbReference type="SUPFAM" id="SSF53613">
    <property type="entry name" value="Ribokinase-like"/>
    <property type="match status" value="1"/>
</dbReference>
<dbReference type="EMBL" id="BARS01021049">
    <property type="protein sequence ID" value="GAG13449.1"/>
    <property type="molecule type" value="Genomic_DNA"/>
</dbReference>
<protein>
    <recommendedName>
        <fullName evidence="1">Carbohydrate kinase PfkB domain-containing protein</fullName>
    </recommendedName>
</protein>
<proteinExistence type="predicted"/>
<accession>X0V5L1</accession>
<dbReference type="InterPro" id="IPR011611">
    <property type="entry name" value="PfkB_dom"/>
</dbReference>
<name>X0V5L1_9ZZZZ</name>
<feature type="domain" description="Carbohydrate kinase PfkB" evidence="1">
    <location>
        <begin position="5"/>
        <end position="272"/>
    </location>
</feature>
<sequence>VPVLEVNSREYYPGGAGGVAANLAKLGAEVRCFGVIGDDYLGDRLRKLLSDLPGVDVTGLITIKDGLVPRVTTVKGRFMGISKGGHKQQLLRVDEESVDPITSPVSDILLDAMNSAMAWADIVCVQDYNKGVVGYSFCIALIQLARSNNTPVVVDPGKIKDYSKYQGATLLKPNKLELSTVAQMELNSEEGMLLACRRLDSLQISHIALTLDGEGIYLYTDNGSTYGIVPTRERDIYDVTGAGDMVIAILSLLLGWQHTGAPLSLRECCELA</sequence>
<feature type="non-terminal residue" evidence="2">
    <location>
        <position position="1"/>
    </location>
</feature>
<evidence type="ECO:0000259" key="1">
    <source>
        <dbReference type="Pfam" id="PF00294"/>
    </source>
</evidence>
<dbReference type="Gene3D" id="3.40.1190.20">
    <property type="match status" value="1"/>
</dbReference>
<dbReference type="Pfam" id="PF00294">
    <property type="entry name" value="PfkB"/>
    <property type="match status" value="1"/>
</dbReference>
<evidence type="ECO:0000313" key="2">
    <source>
        <dbReference type="EMBL" id="GAG13449.1"/>
    </source>
</evidence>
<dbReference type="InterPro" id="IPR029056">
    <property type="entry name" value="Ribokinase-like"/>
</dbReference>
<dbReference type="AlphaFoldDB" id="X0V5L1"/>
<dbReference type="GO" id="GO:0033786">
    <property type="term" value="F:heptose-1-phosphate adenylyltransferase activity"/>
    <property type="evidence" value="ECO:0007669"/>
    <property type="project" value="TreeGrafter"/>
</dbReference>